<dbReference type="EMBL" id="BAABBA010000021">
    <property type="protein sequence ID" value="GAA4289064.1"/>
    <property type="molecule type" value="Genomic_DNA"/>
</dbReference>
<name>A0ABP8EYJ5_9MICO</name>
<dbReference type="Proteomes" id="UP001499841">
    <property type="component" value="Unassembled WGS sequence"/>
</dbReference>
<dbReference type="RefSeq" id="WP_345043875.1">
    <property type="nucleotide sequence ID" value="NZ_BAABBA010000021.1"/>
</dbReference>
<gene>
    <name evidence="1" type="ORF">GCM10022262_34250</name>
</gene>
<dbReference type="SUPFAM" id="SSF144020">
    <property type="entry name" value="FdhE-like"/>
    <property type="match status" value="1"/>
</dbReference>
<reference evidence="2" key="1">
    <citation type="journal article" date="2019" name="Int. J. Syst. Evol. Microbiol.">
        <title>The Global Catalogue of Microorganisms (GCM) 10K type strain sequencing project: providing services to taxonomists for standard genome sequencing and annotation.</title>
        <authorList>
            <consortium name="The Broad Institute Genomics Platform"/>
            <consortium name="The Broad Institute Genome Sequencing Center for Infectious Disease"/>
            <person name="Wu L."/>
            <person name="Ma J."/>
        </authorList>
    </citation>
    <scope>NUCLEOTIDE SEQUENCE [LARGE SCALE GENOMIC DNA]</scope>
    <source>
        <strain evidence="2">JCM 17459</strain>
    </source>
</reference>
<protein>
    <recommendedName>
        <fullName evidence="3">Transcription factor zinc-finger domain-containing protein</fullName>
    </recommendedName>
</protein>
<accession>A0ABP8EYJ5</accession>
<keyword evidence="2" id="KW-1185">Reference proteome</keyword>
<organism evidence="1 2">
    <name type="scientific">Georgenia daeguensis</name>
    <dbReference type="NCBI Taxonomy" id="908355"/>
    <lineage>
        <taxon>Bacteria</taxon>
        <taxon>Bacillati</taxon>
        <taxon>Actinomycetota</taxon>
        <taxon>Actinomycetes</taxon>
        <taxon>Micrococcales</taxon>
        <taxon>Bogoriellaceae</taxon>
        <taxon>Georgenia</taxon>
    </lineage>
</organism>
<evidence type="ECO:0008006" key="3">
    <source>
        <dbReference type="Google" id="ProtNLM"/>
    </source>
</evidence>
<sequence>MRQFSCPACGETKQLSGARSAEGIRISCGACGASWMRDQTPRCATCGGTEVFSAPRVVLSMGRGSITSMAGQRDVLVCYRCDREAILTYHDRGSPLPPNYVPAAHTPRA</sequence>
<proteinExistence type="predicted"/>
<evidence type="ECO:0000313" key="2">
    <source>
        <dbReference type="Proteomes" id="UP001499841"/>
    </source>
</evidence>
<evidence type="ECO:0000313" key="1">
    <source>
        <dbReference type="EMBL" id="GAA4289064.1"/>
    </source>
</evidence>
<comment type="caution">
    <text evidence="1">The sequence shown here is derived from an EMBL/GenBank/DDBJ whole genome shotgun (WGS) entry which is preliminary data.</text>
</comment>
<dbReference type="InterPro" id="IPR024064">
    <property type="entry name" value="FdhE-like_sf"/>
</dbReference>